<dbReference type="InterPro" id="IPR026898">
    <property type="entry name" value="PrsW"/>
</dbReference>
<gene>
    <name evidence="2" type="ORF">METZ01_LOCUS410604</name>
</gene>
<dbReference type="GO" id="GO:0008233">
    <property type="term" value="F:peptidase activity"/>
    <property type="evidence" value="ECO:0007669"/>
    <property type="project" value="InterPro"/>
</dbReference>
<protein>
    <recommendedName>
        <fullName evidence="3">Protease PrsW</fullName>
    </recommendedName>
</protein>
<accession>A0A382WGK8</accession>
<dbReference type="AlphaFoldDB" id="A0A382WGK8"/>
<feature type="transmembrane region" description="Helical" evidence="1">
    <location>
        <begin position="90"/>
        <end position="113"/>
    </location>
</feature>
<evidence type="ECO:0008006" key="3">
    <source>
        <dbReference type="Google" id="ProtNLM"/>
    </source>
</evidence>
<organism evidence="2">
    <name type="scientific">marine metagenome</name>
    <dbReference type="NCBI Taxonomy" id="408172"/>
    <lineage>
        <taxon>unclassified sequences</taxon>
        <taxon>metagenomes</taxon>
        <taxon>ecological metagenomes</taxon>
    </lineage>
</organism>
<dbReference type="PANTHER" id="PTHR36844:SF1">
    <property type="entry name" value="PROTEASE PRSW"/>
    <property type="match status" value="1"/>
</dbReference>
<sequence length="241" mass="27345">SLVLVLVPERILVIFFDQFITNSLAYNFLKAFVVAALCEESIKFIIVRKFIYNDDRFDEIKDGIFYTIVVSLGFACAENILYVVNYGIEIIQVRALFAVPLHASASGIMGYYIGKAKFSQSKKEERDNFVKGLCIAIAIHGLYNFIFFVEGSFISFIINAIILIAAFKFLYNKINVAILENEINENSKSSSSRIAPKIQEPISTPPVHPLFKKEIENIADKKKVEEEIVKKGYKKGDLYNK</sequence>
<feature type="transmembrane region" description="Helical" evidence="1">
    <location>
        <begin position="153"/>
        <end position="171"/>
    </location>
</feature>
<keyword evidence="1" id="KW-0812">Transmembrane</keyword>
<evidence type="ECO:0000313" key="2">
    <source>
        <dbReference type="EMBL" id="SVD57750.1"/>
    </source>
</evidence>
<name>A0A382WGK8_9ZZZZ</name>
<feature type="non-terminal residue" evidence="2">
    <location>
        <position position="1"/>
    </location>
</feature>
<reference evidence="2" key="1">
    <citation type="submission" date="2018-05" db="EMBL/GenBank/DDBJ databases">
        <authorList>
            <person name="Lanie J.A."/>
            <person name="Ng W.-L."/>
            <person name="Kazmierczak K.M."/>
            <person name="Andrzejewski T.M."/>
            <person name="Davidsen T.M."/>
            <person name="Wayne K.J."/>
            <person name="Tettelin H."/>
            <person name="Glass J.I."/>
            <person name="Rusch D."/>
            <person name="Podicherti R."/>
            <person name="Tsui H.-C.T."/>
            <person name="Winkler M.E."/>
        </authorList>
    </citation>
    <scope>NUCLEOTIDE SEQUENCE</scope>
</reference>
<dbReference type="PANTHER" id="PTHR36844">
    <property type="entry name" value="PROTEASE PRSW"/>
    <property type="match status" value="1"/>
</dbReference>
<evidence type="ECO:0000256" key="1">
    <source>
        <dbReference type="SAM" id="Phobius"/>
    </source>
</evidence>
<keyword evidence="1" id="KW-1133">Transmembrane helix</keyword>
<feature type="transmembrane region" description="Helical" evidence="1">
    <location>
        <begin position="63"/>
        <end position="84"/>
    </location>
</feature>
<keyword evidence="1" id="KW-0472">Membrane</keyword>
<dbReference type="EMBL" id="UINC01159578">
    <property type="protein sequence ID" value="SVD57750.1"/>
    <property type="molecule type" value="Genomic_DNA"/>
</dbReference>
<proteinExistence type="predicted"/>
<dbReference type="Pfam" id="PF13367">
    <property type="entry name" value="PrsW-protease"/>
    <property type="match status" value="1"/>
</dbReference>